<dbReference type="InterPro" id="IPR018719">
    <property type="entry name" value="DUF2243_membrane"/>
</dbReference>
<feature type="transmembrane region" description="Helical" evidence="1">
    <location>
        <begin position="86"/>
        <end position="107"/>
    </location>
</feature>
<keyword evidence="3" id="KW-1185">Reference proteome</keyword>
<feature type="transmembrane region" description="Helical" evidence="1">
    <location>
        <begin position="16"/>
        <end position="37"/>
    </location>
</feature>
<accession>A0ABW6C3P8</accession>
<dbReference type="Pfam" id="PF10002">
    <property type="entry name" value="DUF2243"/>
    <property type="match status" value="1"/>
</dbReference>
<evidence type="ECO:0000313" key="3">
    <source>
        <dbReference type="Proteomes" id="UP001597641"/>
    </source>
</evidence>
<organism evidence="2 3">
    <name type="scientific">Pontibacter toksunensis</name>
    <dbReference type="NCBI Taxonomy" id="1332631"/>
    <lineage>
        <taxon>Bacteria</taxon>
        <taxon>Pseudomonadati</taxon>
        <taxon>Bacteroidota</taxon>
        <taxon>Cytophagia</taxon>
        <taxon>Cytophagales</taxon>
        <taxon>Hymenobacteraceae</taxon>
        <taxon>Pontibacter</taxon>
    </lineage>
</organism>
<dbReference type="Proteomes" id="UP001597641">
    <property type="component" value="Unassembled WGS sequence"/>
</dbReference>
<keyword evidence="1" id="KW-1133">Transmembrane helix</keyword>
<reference evidence="3" key="1">
    <citation type="journal article" date="2019" name="Int. J. Syst. Evol. Microbiol.">
        <title>The Global Catalogue of Microorganisms (GCM) 10K type strain sequencing project: providing services to taxonomists for standard genome sequencing and annotation.</title>
        <authorList>
            <consortium name="The Broad Institute Genomics Platform"/>
            <consortium name="The Broad Institute Genome Sequencing Center for Infectious Disease"/>
            <person name="Wu L."/>
            <person name="Ma J."/>
        </authorList>
    </citation>
    <scope>NUCLEOTIDE SEQUENCE [LARGE SCALE GENOMIC DNA]</scope>
    <source>
        <strain evidence="3">KCTC 23984</strain>
    </source>
</reference>
<proteinExistence type="predicted"/>
<comment type="caution">
    <text evidence="2">The sequence shown here is derived from an EMBL/GenBank/DDBJ whole genome shotgun (WGS) entry which is preliminary data.</text>
</comment>
<dbReference type="RefSeq" id="WP_377491995.1">
    <property type="nucleotide sequence ID" value="NZ_JBHUOX010000045.1"/>
</dbReference>
<sequence length="158" mass="17913">MNLNKQQHQDISRSRWTGVLIGIGVMAAVDEIIFHQLLAWHHFYDQSTLEIGLLTDGLLHSFELIAIVAGFFLFSDLRRRHSLAPLWTWAGFFLGLGGFQLFDGIVDHKVLRLHQVRYGVPLLPYDLAWNLAGVVLLLIGIWLVFKARAATKHTVAET</sequence>
<feature type="transmembrane region" description="Helical" evidence="1">
    <location>
        <begin position="57"/>
        <end position="74"/>
    </location>
</feature>
<keyword evidence="1" id="KW-0472">Membrane</keyword>
<evidence type="ECO:0000256" key="1">
    <source>
        <dbReference type="SAM" id="Phobius"/>
    </source>
</evidence>
<gene>
    <name evidence="2" type="ORF">ACFS7Z_25990</name>
</gene>
<name>A0ABW6C3P8_9BACT</name>
<keyword evidence="1" id="KW-0812">Transmembrane</keyword>
<feature type="transmembrane region" description="Helical" evidence="1">
    <location>
        <begin position="127"/>
        <end position="145"/>
    </location>
</feature>
<dbReference type="EMBL" id="JBHUOX010000045">
    <property type="protein sequence ID" value="MFD3003834.1"/>
    <property type="molecule type" value="Genomic_DNA"/>
</dbReference>
<protein>
    <submittedName>
        <fullName evidence="2">DUF2243 domain-containing protein</fullName>
    </submittedName>
</protein>
<evidence type="ECO:0000313" key="2">
    <source>
        <dbReference type="EMBL" id="MFD3003834.1"/>
    </source>
</evidence>